<evidence type="ECO:0000256" key="5">
    <source>
        <dbReference type="ARBA" id="ARBA00022728"/>
    </source>
</evidence>
<dbReference type="STRING" id="574566.I0YPH6"/>
<evidence type="ECO:0000256" key="1">
    <source>
        <dbReference type="ARBA" id="ARBA00004123"/>
    </source>
</evidence>
<proteinExistence type="inferred from homology"/>
<evidence type="ECO:0000256" key="6">
    <source>
        <dbReference type="ARBA" id="ARBA00023187"/>
    </source>
</evidence>
<accession>I0YPH6</accession>
<dbReference type="eggNOG" id="KOG2808">
    <property type="taxonomic scope" value="Eukaryota"/>
</dbReference>
<keyword evidence="11" id="KW-1185">Reference proteome</keyword>
<dbReference type="PANTHER" id="PTHR13007:SF19">
    <property type="entry name" value="PRE-MRNA-SPLICING FACTOR 18"/>
    <property type="match status" value="1"/>
</dbReference>
<dbReference type="GO" id="GO:0000350">
    <property type="term" value="P:generation of catalytic spliceosome for second transesterification step"/>
    <property type="evidence" value="ECO:0007669"/>
    <property type="project" value="TreeGrafter"/>
</dbReference>
<evidence type="ECO:0000313" key="10">
    <source>
        <dbReference type="EMBL" id="EIE20295.1"/>
    </source>
</evidence>
<gene>
    <name evidence="10" type="ORF">COCSUDRAFT_18977</name>
</gene>
<dbReference type="EMBL" id="AGSI01000016">
    <property type="protein sequence ID" value="EIE20295.1"/>
    <property type="molecule type" value="Genomic_DNA"/>
</dbReference>
<keyword evidence="4" id="KW-0507">mRNA processing</keyword>
<dbReference type="Pfam" id="PF02840">
    <property type="entry name" value="Prp18"/>
    <property type="match status" value="1"/>
</dbReference>
<dbReference type="RefSeq" id="XP_005644839.1">
    <property type="nucleotide sequence ID" value="XM_005644782.1"/>
</dbReference>
<comment type="caution">
    <text evidence="10">The sequence shown here is derived from an EMBL/GenBank/DDBJ whole genome shotgun (WGS) entry which is preliminary data.</text>
</comment>
<dbReference type="GeneID" id="17038271"/>
<dbReference type="PANTHER" id="PTHR13007">
    <property type="entry name" value="PRE-MRNA SPLICING FACTOR-RELATED"/>
    <property type="match status" value="1"/>
</dbReference>
<protein>
    <recommendedName>
        <fullName evidence="3">Pre-mRNA-splicing factor 18</fullName>
    </recommendedName>
</protein>
<keyword evidence="6" id="KW-0508">mRNA splicing</keyword>
<dbReference type="KEGG" id="csl:COCSUDRAFT_18977"/>
<keyword evidence="5" id="KW-0747">Spliceosome</keyword>
<evidence type="ECO:0000256" key="2">
    <source>
        <dbReference type="ARBA" id="ARBA00008137"/>
    </source>
</evidence>
<evidence type="ECO:0000256" key="8">
    <source>
        <dbReference type="SAM" id="MobiDB-lite"/>
    </source>
</evidence>
<dbReference type="OrthoDB" id="10261918at2759"/>
<evidence type="ECO:0000256" key="4">
    <source>
        <dbReference type="ARBA" id="ARBA00022664"/>
    </source>
</evidence>
<dbReference type="Gene3D" id="1.20.940.10">
    <property type="entry name" value="Functional domain of the splicing factor Prp18"/>
    <property type="match status" value="1"/>
</dbReference>
<name>I0YPH6_COCSC</name>
<organism evidence="10 11">
    <name type="scientific">Coccomyxa subellipsoidea (strain C-169)</name>
    <name type="common">Green microalga</name>
    <dbReference type="NCBI Taxonomy" id="574566"/>
    <lineage>
        <taxon>Eukaryota</taxon>
        <taxon>Viridiplantae</taxon>
        <taxon>Chlorophyta</taxon>
        <taxon>core chlorophytes</taxon>
        <taxon>Trebouxiophyceae</taxon>
        <taxon>Trebouxiophyceae incertae sedis</taxon>
        <taxon>Coccomyxaceae</taxon>
        <taxon>Coccomyxa</taxon>
        <taxon>Coccomyxa subellipsoidea</taxon>
    </lineage>
</organism>
<comment type="similarity">
    <text evidence="2">Belongs to the PRP18 family.</text>
</comment>
<feature type="region of interest" description="Disordered" evidence="8">
    <location>
        <begin position="167"/>
        <end position="189"/>
    </location>
</feature>
<dbReference type="InterPro" id="IPR039979">
    <property type="entry name" value="PRPF18"/>
</dbReference>
<evidence type="ECO:0000259" key="9">
    <source>
        <dbReference type="Pfam" id="PF02840"/>
    </source>
</evidence>
<keyword evidence="7" id="KW-0539">Nucleus</keyword>
<sequence>MFPNGCRYFKQWCKEWGEDLDRRPEAVKKTGGGNQATIQYQQTMTFIKPLYKQLKQKLVHPEMVAGLYMIVQAIKQRNYLHAYDVYMRLAIGNNPWPIGVTSVGIHERSAREKISHVMNGGAHIMNDEATRKYLQAVKRLLTFVQRAYPTDPSRSIDFDGFRDAGRGAAGSGSDKQVPLHSSLCSCPGL</sequence>
<dbReference type="GO" id="GO:0046540">
    <property type="term" value="C:U4/U6 x U5 tri-snRNP complex"/>
    <property type="evidence" value="ECO:0007669"/>
    <property type="project" value="TreeGrafter"/>
</dbReference>
<comment type="subcellular location">
    <subcellularLocation>
        <location evidence="1">Nucleus</location>
    </subcellularLocation>
</comment>
<dbReference type="GO" id="GO:0071021">
    <property type="term" value="C:U2-type post-spliceosomal complex"/>
    <property type="evidence" value="ECO:0007669"/>
    <property type="project" value="TreeGrafter"/>
</dbReference>
<dbReference type="AlphaFoldDB" id="I0YPH6"/>
<dbReference type="InterPro" id="IPR004098">
    <property type="entry name" value="Prp18"/>
</dbReference>
<evidence type="ECO:0000256" key="3">
    <source>
        <dbReference type="ARBA" id="ARBA00018242"/>
    </source>
</evidence>
<evidence type="ECO:0000313" key="11">
    <source>
        <dbReference type="Proteomes" id="UP000007264"/>
    </source>
</evidence>
<dbReference type="Proteomes" id="UP000007264">
    <property type="component" value="Unassembled WGS sequence"/>
</dbReference>
<evidence type="ECO:0000256" key="7">
    <source>
        <dbReference type="ARBA" id="ARBA00023242"/>
    </source>
</evidence>
<dbReference type="SUPFAM" id="SSF47938">
    <property type="entry name" value="Functional domain of the splicing factor Prp18"/>
    <property type="match status" value="1"/>
</dbReference>
<dbReference type="GO" id="GO:0005682">
    <property type="term" value="C:U5 snRNP"/>
    <property type="evidence" value="ECO:0007669"/>
    <property type="project" value="TreeGrafter"/>
</dbReference>
<reference evidence="10 11" key="1">
    <citation type="journal article" date="2012" name="Genome Biol.">
        <title>The genome of the polar eukaryotic microalga coccomyxa subellipsoidea reveals traits of cold adaptation.</title>
        <authorList>
            <person name="Blanc G."/>
            <person name="Agarkova I."/>
            <person name="Grimwood J."/>
            <person name="Kuo A."/>
            <person name="Brueggeman A."/>
            <person name="Dunigan D."/>
            <person name="Gurnon J."/>
            <person name="Ladunga I."/>
            <person name="Lindquist E."/>
            <person name="Lucas S."/>
            <person name="Pangilinan J."/>
            <person name="Proschold T."/>
            <person name="Salamov A."/>
            <person name="Schmutz J."/>
            <person name="Weeks D."/>
            <person name="Yamada T."/>
            <person name="Claverie J.M."/>
            <person name="Grigoriev I."/>
            <person name="Van Etten J."/>
            <person name="Lomsadze A."/>
            <person name="Borodovsky M."/>
        </authorList>
    </citation>
    <scope>NUCLEOTIDE SEQUENCE [LARGE SCALE GENOMIC DNA]</scope>
    <source>
        <strain evidence="10 11">C-169</strain>
    </source>
</reference>
<feature type="domain" description="Prp18" evidence="9">
    <location>
        <begin position="7"/>
        <end position="150"/>
    </location>
</feature>